<proteinExistence type="predicted"/>
<name>A0A1N7KGK0_9FLAO</name>
<feature type="region of interest" description="Disordered" evidence="1">
    <location>
        <begin position="1309"/>
        <end position="1330"/>
    </location>
</feature>
<feature type="domain" description="MobA/VirD2-like nuclease" evidence="2">
    <location>
        <begin position="19"/>
        <end position="148"/>
    </location>
</feature>
<keyword evidence="6" id="KW-1185">Reference proteome</keyword>
<accession>A0A1N7KGK0</accession>
<evidence type="ECO:0000259" key="2">
    <source>
        <dbReference type="Pfam" id="PF03432"/>
    </source>
</evidence>
<dbReference type="STRING" id="112234.SAMN05421768_11221"/>
<organism evidence="4 5">
    <name type="scientific">Chryseobacterium joostei</name>
    <dbReference type="NCBI Taxonomy" id="112234"/>
    <lineage>
        <taxon>Bacteria</taxon>
        <taxon>Pseudomonadati</taxon>
        <taxon>Bacteroidota</taxon>
        <taxon>Flavobacteriia</taxon>
        <taxon>Flavobacteriales</taxon>
        <taxon>Weeksellaceae</taxon>
        <taxon>Chryseobacterium group</taxon>
        <taxon>Chryseobacterium</taxon>
    </lineage>
</organism>
<dbReference type="InterPro" id="IPR005094">
    <property type="entry name" value="Endonuclease_MobA/VirD2"/>
</dbReference>
<protein>
    <submittedName>
        <fullName evidence="4">Relaxase/Mobilisation nuclease domain-containing protein</fullName>
    </submittedName>
</protein>
<feature type="compositionally biased region" description="Basic residues" evidence="1">
    <location>
        <begin position="1311"/>
        <end position="1330"/>
    </location>
</feature>
<dbReference type="EMBL" id="CP033927">
    <property type="protein sequence ID" value="AZB02406.1"/>
    <property type="molecule type" value="Genomic_DNA"/>
</dbReference>
<sequence>MIGNLTHVGTLESLTNYHFKKIEEGVAEKLYSQGIDDNSKKSVELSFKAISKLDDSMADPYVHLSLNFPIEDKEILTNEKMEEITRECLEKLGYGEQPVWAVRHHDQDHPHIHIITHSIKDDGTKVSRNWEQYRLMEINRGLEKKHGLRIVSSIKKEISIDKKNHVELNKSADYKNYLTQSVKEVMTLKPRRFNDFQQILKEKYHIETYVSNKKNFTGVSFAVTDKVKGRYVEEKGTLAVSGSDLSKKFSHPKLKESIQGNFENASKNYGKLLSFQARFEKELKVFEKIKIEDFNNYSKSIEIIKNEKTGYIFIDKVSKNAFNSNDLKKLDTSKLSEETKVELSPELKNKIYTEALFAYRNDMKAQGFTSSFVQDIYQKENIFNYLEVGKQYNELKGFLTDKENESLRTYFSEKNRTLDKVVESFQEQEKEQRRFDKETYYSFTGVNNIAVVEKLFNPKEPLPFEVQNTLKGIRNITEKIEERAEKLKETNEPEKEKKEKLPDYQVKVTKDIYFAHEKLFKIEELQGEYRTELEKLINKEYGIDTKNRAFKTEMEPEKVLEYLNKHGIEIVQNGANLSAKIEGYTEPFLLKGLEQDFLKPLGEKLNHQEVENDKEVIKSRLAIEDKIWSRVNIEILPETEREILKSNEDWKIYTEDKEHNKLLNDSLYFFIREAGVDYRSTLLENMSQKKTLFAEGIAEVVKEQNIPAEKIEKFVDSMSTQESINKAESSEKKNIERNINLAAAFENPAALLALQGYRSQEIPATEDRPSIPGITEKTGKHTVETKMKVDAELQNYIAENNVYKFYSPLIRDMVQQVSGNEGKMQLPEKMLVVEEIKDKLPEKDVSLLKGVAERDYIDYYFNKSIEEDIQNKQEYLNSKGIQVDEQENGSKLSLVNSSTAIEKEEKIKVDSVLQENILKQVGKDNPEQAQIHRKIHTLIESENYVGVAMELRNNGLTEKDIFFTKNDEPRFQELGDSMVLNEAFSTIVKEQKASYHSDLLEYISVNKDLSLEKFKELTQDHKIDDNKIKDFIEKISSPDAIEQAIMKEKMSLDANFTLSKTFENPAALLALQGFRNDEGGVTEKTGKYTMKTDIKIDSELQKFVAENNVYKFYSPVIKDMVNEVSGNEGKMQIPDKMLVVEEIKDKLPEKDISVLKGIAEKNYIDYYFNKAITNDIPNKQEYLNSKGIHIEEKNSGIKLSLVNSSNATEKSFQIKTDVVLQEKILNHFGKGNEEKAQVNRKINILTENGNFKGAAFELKKNGMTEKDMFFTSADKANYQSLKESLKSIGNNQNMNHLTTVLSGLITTNNLRNKKPNIKKGNNKSKGKSKY</sequence>
<evidence type="ECO:0000313" key="5">
    <source>
        <dbReference type="Proteomes" id="UP000186106"/>
    </source>
</evidence>
<dbReference type="Proteomes" id="UP000279541">
    <property type="component" value="Plasmid unnamed"/>
</dbReference>
<evidence type="ECO:0000313" key="3">
    <source>
        <dbReference type="EMBL" id="AZB02406.1"/>
    </source>
</evidence>
<dbReference type="RefSeq" id="WP_076357549.1">
    <property type="nucleotide sequence ID" value="NZ_CP033927.1"/>
</dbReference>
<geneLocation type="plasmid" evidence="3 6">
    <name>unnamed</name>
</geneLocation>
<dbReference type="Proteomes" id="UP000186106">
    <property type="component" value="Unassembled WGS sequence"/>
</dbReference>
<evidence type="ECO:0000256" key="1">
    <source>
        <dbReference type="SAM" id="MobiDB-lite"/>
    </source>
</evidence>
<evidence type="ECO:0000313" key="6">
    <source>
        <dbReference type="Proteomes" id="UP000279541"/>
    </source>
</evidence>
<dbReference type="KEGG" id="cjt:EG359_22370"/>
<dbReference type="OrthoDB" id="915634at2"/>
<evidence type="ECO:0000313" key="4">
    <source>
        <dbReference type="EMBL" id="SIS60736.1"/>
    </source>
</evidence>
<keyword evidence="3" id="KW-0614">Plasmid</keyword>
<reference evidence="4 5" key="1">
    <citation type="submission" date="2017-01" db="EMBL/GenBank/DDBJ databases">
        <authorList>
            <person name="Mah S.A."/>
            <person name="Swanson W.J."/>
            <person name="Moy G.W."/>
            <person name="Vacquier V.D."/>
        </authorList>
    </citation>
    <scope>NUCLEOTIDE SEQUENCE [LARGE SCALE GENOMIC DNA]</scope>
    <source>
        <strain evidence="4 5">DSM 16927</strain>
    </source>
</reference>
<reference evidence="3 6" key="2">
    <citation type="submission" date="2018-11" db="EMBL/GenBank/DDBJ databases">
        <title>Proposal to divide the Flavobacteriaceae and reorganize its genera based on Amino Acid Identity values calculated from whole genome sequences.</title>
        <authorList>
            <person name="Nicholson A.C."/>
            <person name="Gulvik C.A."/>
            <person name="Whitney A.M."/>
            <person name="Humrighouse B.W."/>
            <person name="Bell M."/>
            <person name="Holmes B."/>
            <person name="Steigerwalt A.G."/>
            <person name="Villarma A."/>
            <person name="Sheth M."/>
            <person name="Batra D."/>
            <person name="Pryor J."/>
            <person name="Bernardet J.-F."/>
            <person name="Hugo C."/>
            <person name="Kampfer P."/>
            <person name="Newman J."/>
            <person name="McQuiston J.R."/>
        </authorList>
    </citation>
    <scope>NUCLEOTIDE SEQUENCE [LARGE SCALE GENOMIC DNA]</scope>
    <source>
        <strain evidence="3 6">DSM 16927</strain>
        <plasmid evidence="3 6">unnamed</plasmid>
    </source>
</reference>
<dbReference type="Pfam" id="PF03432">
    <property type="entry name" value="Relaxase"/>
    <property type="match status" value="1"/>
</dbReference>
<gene>
    <name evidence="3" type="ORF">EG359_22370</name>
    <name evidence="4" type="ORF">SAMN05421768_11221</name>
</gene>
<dbReference type="EMBL" id="FTNZ01000012">
    <property type="protein sequence ID" value="SIS60736.1"/>
    <property type="molecule type" value="Genomic_DNA"/>
</dbReference>